<dbReference type="PANTHER" id="PTHR24320:SF148">
    <property type="entry name" value="NAD(P)-BINDING ROSSMANN-FOLD SUPERFAMILY PROTEIN"/>
    <property type="match status" value="1"/>
</dbReference>
<keyword evidence="6" id="KW-1185">Reference proteome</keyword>
<sequence>MIQQGTILVTGTNGGLGNAIVSHILNHQVLNTNYYGIYTVRNPMQGATTVRRTLEKAESVKHAHELLTMDLSSLESVRRAAREINNRVATGALPPIRALILNAGWGEQTTHSFTNDGFDMSFQVNYLSHFLLTLLLLQSMDKKHGRIKVFQPQTQNQANIRAVSTRSTTDPNNKKGPSAAMYTPRQYQQIFNYPINTEDLAKGKWSSENAHPGDLNAGLRRYGAAKLCEVMMFRELSTRIEKDPELSAISVVAVDPGAMPSDLNRRSIWVMFLLMKFVLPLLAPLAVWLQPNGTIRTTTKSARDVVRAAFDTTTLGEHPNGIYLNGSEISDVGPEAKDVEKSKTLWHDSLGYAQLEKGDTILKVWQ</sequence>
<keyword evidence="2" id="KW-0521">NADP</keyword>
<dbReference type="AlphaFoldDB" id="A0A0U1LTB9"/>
<comment type="similarity">
    <text evidence="1">Belongs to the short-chain dehydrogenases/reductases (SDR) family.</text>
</comment>
<dbReference type="STRING" id="28573.A0A0U1LTB9"/>
<dbReference type="OMA" id="DGFEMSW"/>
<dbReference type="PANTHER" id="PTHR24320">
    <property type="entry name" value="RETINOL DEHYDROGENASE"/>
    <property type="match status" value="1"/>
</dbReference>
<keyword evidence="3" id="KW-0560">Oxidoreductase</keyword>
<dbReference type="PRINTS" id="PR00081">
    <property type="entry name" value="GDHRDH"/>
</dbReference>
<dbReference type="Gene3D" id="3.40.50.720">
    <property type="entry name" value="NAD(P)-binding Rossmann-like Domain"/>
    <property type="match status" value="1"/>
</dbReference>
<dbReference type="InterPro" id="IPR002347">
    <property type="entry name" value="SDR_fam"/>
</dbReference>
<dbReference type="Proteomes" id="UP000054383">
    <property type="component" value="Unassembled WGS sequence"/>
</dbReference>
<evidence type="ECO:0000256" key="4">
    <source>
        <dbReference type="SAM" id="Phobius"/>
    </source>
</evidence>
<dbReference type="Pfam" id="PF00106">
    <property type="entry name" value="adh_short"/>
    <property type="match status" value="1"/>
</dbReference>
<evidence type="ECO:0000256" key="3">
    <source>
        <dbReference type="ARBA" id="ARBA00023002"/>
    </source>
</evidence>
<dbReference type="SUPFAM" id="SSF51735">
    <property type="entry name" value="NAD(P)-binding Rossmann-fold domains"/>
    <property type="match status" value="1"/>
</dbReference>
<gene>
    <name evidence="5" type="ORF">PISL3812_03501</name>
</gene>
<dbReference type="InterPro" id="IPR036291">
    <property type="entry name" value="NAD(P)-bd_dom_sf"/>
</dbReference>
<proteinExistence type="inferred from homology"/>
<feature type="transmembrane region" description="Helical" evidence="4">
    <location>
        <begin position="268"/>
        <end position="289"/>
    </location>
</feature>
<evidence type="ECO:0000256" key="2">
    <source>
        <dbReference type="ARBA" id="ARBA00022857"/>
    </source>
</evidence>
<dbReference type="EMBL" id="CVMT01000002">
    <property type="protein sequence ID" value="CRG86495.1"/>
    <property type="molecule type" value="Genomic_DNA"/>
</dbReference>
<protein>
    <submittedName>
        <fullName evidence="5">Uncharacterized protein</fullName>
    </submittedName>
</protein>
<evidence type="ECO:0000313" key="5">
    <source>
        <dbReference type="EMBL" id="CRG86495.1"/>
    </source>
</evidence>
<organism evidence="5 6">
    <name type="scientific">Talaromyces islandicus</name>
    <name type="common">Penicillium islandicum</name>
    <dbReference type="NCBI Taxonomy" id="28573"/>
    <lineage>
        <taxon>Eukaryota</taxon>
        <taxon>Fungi</taxon>
        <taxon>Dikarya</taxon>
        <taxon>Ascomycota</taxon>
        <taxon>Pezizomycotina</taxon>
        <taxon>Eurotiomycetes</taxon>
        <taxon>Eurotiomycetidae</taxon>
        <taxon>Eurotiales</taxon>
        <taxon>Trichocomaceae</taxon>
        <taxon>Talaromyces</taxon>
        <taxon>Talaromyces sect. Islandici</taxon>
    </lineage>
</organism>
<keyword evidence="4" id="KW-0472">Membrane</keyword>
<keyword evidence="4" id="KW-0812">Transmembrane</keyword>
<accession>A0A0U1LTB9</accession>
<dbReference type="OrthoDB" id="4221386at2759"/>
<name>A0A0U1LTB9_TALIS</name>
<evidence type="ECO:0000313" key="6">
    <source>
        <dbReference type="Proteomes" id="UP000054383"/>
    </source>
</evidence>
<evidence type="ECO:0000256" key="1">
    <source>
        <dbReference type="ARBA" id="ARBA00006484"/>
    </source>
</evidence>
<dbReference type="GO" id="GO:0016491">
    <property type="term" value="F:oxidoreductase activity"/>
    <property type="evidence" value="ECO:0007669"/>
    <property type="project" value="UniProtKB-KW"/>
</dbReference>
<reference evidence="5 6" key="1">
    <citation type="submission" date="2015-04" db="EMBL/GenBank/DDBJ databases">
        <authorList>
            <person name="Syromyatnikov M.Y."/>
            <person name="Popov V.N."/>
        </authorList>
    </citation>
    <scope>NUCLEOTIDE SEQUENCE [LARGE SCALE GENOMIC DNA]</scope>
    <source>
        <strain evidence="5">WF-38-12</strain>
    </source>
</reference>
<keyword evidence="4" id="KW-1133">Transmembrane helix</keyword>